<evidence type="ECO:0000256" key="2">
    <source>
        <dbReference type="SAM" id="Phobius"/>
    </source>
</evidence>
<comment type="caution">
    <text evidence="4">The sequence shown here is derived from an EMBL/GenBank/DDBJ whole genome shotgun (WGS) entry which is preliminary data.</text>
</comment>
<dbReference type="RefSeq" id="WP_192010613.1">
    <property type="nucleotide sequence ID" value="NZ_JACYTQ010000004.1"/>
</dbReference>
<keyword evidence="1" id="KW-0396">Initiation factor</keyword>
<sequence>MNEKENMEQNYFSKKMTPKSDSELIEIISSDSFVAEAKQAAAWELDKRKIEHDYKFPEPKQIRNDFEKDYDFKPKESKGWKKYHENRLLFFGLACLVSAIYIIAPTIFTFKTSLTRIDGSLQSADILIEEVSSRNRVGYEAKSRRATLYFSLIGINKRFELMENIGQDYRHEKFSSIKKRLRNSQQITVWIKKGEKEISKPKVFQIDVDSKTVLKFNEVKTEHTGIFAFLLILGFGSTGFVLWRRYPDKFERIFNGKPAANNN</sequence>
<evidence type="ECO:0000259" key="3">
    <source>
        <dbReference type="PROSITE" id="PS50832"/>
    </source>
</evidence>
<evidence type="ECO:0000313" key="4">
    <source>
        <dbReference type="EMBL" id="MBD8489727.1"/>
    </source>
</evidence>
<keyword evidence="2" id="KW-0472">Membrane</keyword>
<dbReference type="PROSITE" id="PS50832">
    <property type="entry name" value="S1_IF1_TYPE"/>
    <property type="match status" value="1"/>
</dbReference>
<feature type="domain" description="S1-like" evidence="3">
    <location>
        <begin position="171"/>
        <end position="217"/>
    </location>
</feature>
<gene>
    <name evidence="4" type="ORF">IFO69_13300</name>
</gene>
<keyword evidence="1" id="KW-0648">Protein biosynthesis</keyword>
<name>A0ABR9ALV2_9BACT</name>
<reference evidence="4 5" key="1">
    <citation type="submission" date="2020-09" db="EMBL/GenBank/DDBJ databases">
        <title>Echinicola sp. CAU 1574 isolated from sand of Sido Beach.</title>
        <authorList>
            <person name="Kim W."/>
        </authorList>
    </citation>
    <scope>NUCLEOTIDE SEQUENCE [LARGE SCALE GENOMIC DNA]</scope>
    <source>
        <strain evidence="4 5">CAU 1574</strain>
    </source>
</reference>
<feature type="transmembrane region" description="Helical" evidence="2">
    <location>
        <begin position="88"/>
        <end position="108"/>
    </location>
</feature>
<keyword evidence="2" id="KW-0812">Transmembrane</keyword>
<organism evidence="4 5">
    <name type="scientific">Echinicola arenosa</name>
    <dbReference type="NCBI Taxonomy" id="2774144"/>
    <lineage>
        <taxon>Bacteria</taxon>
        <taxon>Pseudomonadati</taxon>
        <taxon>Bacteroidota</taxon>
        <taxon>Cytophagia</taxon>
        <taxon>Cytophagales</taxon>
        <taxon>Cyclobacteriaceae</taxon>
        <taxon>Echinicola</taxon>
    </lineage>
</organism>
<keyword evidence="2" id="KW-1133">Transmembrane helix</keyword>
<dbReference type="EMBL" id="JACYTQ010000004">
    <property type="protein sequence ID" value="MBD8489727.1"/>
    <property type="molecule type" value="Genomic_DNA"/>
</dbReference>
<protein>
    <recommendedName>
        <fullName evidence="3">S1-like domain-containing protein</fullName>
    </recommendedName>
</protein>
<evidence type="ECO:0000256" key="1">
    <source>
        <dbReference type="PROSITE-ProRule" id="PRU00181"/>
    </source>
</evidence>
<keyword evidence="5" id="KW-1185">Reference proteome</keyword>
<evidence type="ECO:0000313" key="5">
    <source>
        <dbReference type="Proteomes" id="UP000647133"/>
    </source>
</evidence>
<proteinExistence type="predicted"/>
<dbReference type="Proteomes" id="UP000647133">
    <property type="component" value="Unassembled WGS sequence"/>
</dbReference>
<dbReference type="InterPro" id="IPR006196">
    <property type="entry name" value="RNA-binding_domain_S1_IF1"/>
</dbReference>
<feature type="transmembrane region" description="Helical" evidence="2">
    <location>
        <begin position="224"/>
        <end position="243"/>
    </location>
</feature>
<accession>A0ABR9ALV2</accession>